<organism evidence="1 2">
    <name type="scientific">Physocladia obscura</name>
    <dbReference type="NCBI Taxonomy" id="109957"/>
    <lineage>
        <taxon>Eukaryota</taxon>
        <taxon>Fungi</taxon>
        <taxon>Fungi incertae sedis</taxon>
        <taxon>Chytridiomycota</taxon>
        <taxon>Chytridiomycota incertae sedis</taxon>
        <taxon>Chytridiomycetes</taxon>
        <taxon>Chytridiales</taxon>
        <taxon>Chytriomycetaceae</taxon>
        <taxon>Physocladia</taxon>
    </lineage>
</organism>
<gene>
    <name evidence="1" type="ORF">HK100_006238</name>
</gene>
<proteinExistence type="predicted"/>
<reference evidence="1" key="1">
    <citation type="submission" date="2020-05" db="EMBL/GenBank/DDBJ databases">
        <title>Phylogenomic resolution of chytrid fungi.</title>
        <authorList>
            <person name="Stajich J.E."/>
            <person name="Amses K."/>
            <person name="Simmons R."/>
            <person name="Seto K."/>
            <person name="Myers J."/>
            <person name="Bonds A."/>
            <person name="Quandt C.A."/>
            <person name="Barry K."/>
            <person name="Liu P."/>
            <person name="Grigoriev I."/>
            <person name="Longcore J.E."/>
            <person name="James T.Y."/>
        </authorList>
    </citation>
    <scope>NUCLEOTIDE SEQUENCE</scope>
    <source>
        <strain evidence="1">JEL0513</strain>
    </source>
</reference>
<evidence type="ECO:0000313" key="2">
    <source>
        <dbReference type="Proteomes" id="UP001211907"/>
    </source>
</evidence>
<name>A0AAD5T808_9FUNG</name>
<dbReference type="EMBL" id="JADGJH010000290">
    <property type="protein sequence ID" value="KAJ3131563.1"/>
    <property type="molecule type" value="Genomic_DNA"/>
</dbReference>
<keyword evidence="2" id="KW-1185">Reference proteome</keyword>
<accession>A0AAD5T808</accession>
<comment type="caution">
    <text evidence="1">The sequence shown here is derived from an EMBL/GenBank/DDBJ whole genome shotgun (WGS) entry which is preliminary data.</text>
</comment>
<dbReference type="AlphaFoldDB" id="A0AAD5T808"/>
<evidence type="ECO:0000313" key="1">
    <source>
        <dbReference type="EMBL" id="KAJ3131563.1"/>
    </source>
</evidence>
<sequence>MMNAATSDKVSLCGIEKRSKYARYQVKQYSKLIARVRQLKTAAKGSYSLHTYKLRAEGWTDFCRFIHSPLLDNTSITFANVERSDDAFDTVWSFECNRTLHEMLLIMENVNTEVHDLHVMIETLQYKAQFTGERDYQRSR</sequence>
<protein>
    <submittedName>
        <fullName evidence="1">Uncharacterized protein</fullName>
    </submittedName>
</protein>
<dbReference type="Proteomes" id="UP001211907">
    <property type="component" value="Unassembled WGS sequence"/>
</dbReference>